<gene>
    <name evidence="2" type="ORF">LR394_01515</name>
</gene>
<proteinExistence type="predicted"/>
<keyword evidence="3" id="KW-1185">Reference proteome</keyword>
<dbReference type="InterPro" id="IPR050765">
    <property type="entry name" value="Riboflavin_Biosynth_HTPR"/>
</dbReference>
<comment type="caution">
    <text evidence="2">The sequence shown here is derived from an EMBL/GenBank/DDBJ whole genome shotgun (WGS) entry which is preliminary data.</text>
</comment>
<organism evidence="2 3">
    <name type="scientific">Kineosporia babensis</name>
    <dbReference type="NCBI Taxonomy" id="499548"/>
    <lineage>
        <taxon>Bacteria</taxon>
        <taxon>Bacillati</taxon>
        <taxon>Actinomycetota</taxon>
        <taxon>Actinomycetes</taxon>
        <taxon>Kineosporiales</taxon>
        <taxon>Kineosporiaceae</taxon>
        <taxon>Kineosporia</taxon>
    </lineage>
</organism>
<dbReference type="Pfam" id="PF01872">
    <property type="entry name" value="RibD_C"/>
    <property type="match status" value="1"/>
</dbReference>
<dbReference type="GO" id="GO:0008703">
    <property type="term" value="F:5-amino-6-(5-phosphoribosylamino)uracil reductase activity"/>
    <property type="evidence" value="ECO:0007669"/>
    <property type="project" value="InterPro"/>
</dbReference>
<dbReference type="PANTHER" id="PTHR38011">
    <property type="entry name" value="DIHYDROFOLATE REDUCTASE FAMILY PROTEIN (AFU_ORTHOLOGUE AFUA_8G06820)"/>
    <property type="match status" value="1"/>
</dbReference>
<dbReference type="PANTHER" id="PTHR38011:SF2">
    <property type="entry name" value="BIFUNCTIONAL DEAMINASE-REDUCTASE DOMAIN PROTEIN"/>
    <property type="match status" value="1"/>
</dbReference>
<accession>A0A9X1NA68</accession>
<dbReference type="AlphaFoldDB" id="A0A9X1NA68"/>
<evidence type="ECO:0000313" key="2">
    <source>
        <dbReference type="EMBL" id="MCD5309561.1"/>
    </source>
</evidence>
<dbReference type="InterPro" id="IPR024072">
    <property type="entry name" value="DHFR-like_dom_sf"/>
</dbReference>
<evidence type="ECO:0000313" key="3">
    <source>
        <dbReference type="Proteomes" id="UP001138997"/>
    </source>
</evidence>
<dbReference type="InterPro" id="IPR002734">
    <property type="entry name" value="RibDG_C"/>
</dbReference>
<name>A0A9X1NA68_9ACTN</name>
<dbReference type="GO" id="GO:0009231">
    <property type="term" value="P:riboflavin biosynthetic process"/>
    <property type="evidence" value="ECO:0007669"/>
    <property type="project" value="InterPro"/>
</dbReference>
<evidence type="ECO:0000259" key="1">
    <source>
        <dbReference type="Pfam" id="PF01872"/>
    </source>
</evidence>
<sequence length="221" mass="23816">MGKLIVTEFMTLDGVGQGPGGPEEDEEGRFIHGGWQAPTLSAETGAAIFEQARSMDALLLGRRTYDIFADYWPKAPAEIPFTALINGVPRYVASSTLSGPLSWAGASVLPGDLATAVSELKQRHENIHVIGSLNLLQSLLQLGLVDQLRLWQHPVLLGSGKKVFGAGTAPAALRLSHAVSYESGVVQFTYDALGVPPKYGDMAKGEEENRRMMESRRLIGE</sequence>
<feature type="domain" description="Bacterial bifunctional deaminase-reductase C-terminal" evidence="1">
    <location>
        <begin position="3"/>
        <end position="186"/>
    </location>
</feature>
<dbReference type="RefSeq" id="WP_231438485.1">
    <property type="nucleotide sequence ID" value="NZ_JAJOMB010000001.1"/>
</dbReference>
<dbReference type="EMBL" id="JAJOMB010000001">
    <property type="protein sequence ID" value="MCD5309561.1"/>
    <property type="molecule type" value="Genomic_DNA"/>
</dbReference>
<dbReference type="SUPFAM" id="SSF53597">
    <property type="entry name" value="Dihydrofolate reductase-like"/>
    <property type="match status" value="1"/>
</dbReference>
<dbReference type="Proteomes" id="UP001138997">
    <property type="component" value="Unassembled WGS sequence"/>
</dbReference>
<protein>
    <submittedName>
        <fullName evidence="2">Dihydrofolate reductase family protein</fullName>
    </submittedName>
</protein>
<reference evidence="2" key="1">
    <citation type="submission" date="2021-11" db="EMBL/GenBank/DDBJ databases">
        <title>Streptomyces corallinus and Kineosporia corallina sp. nov., two new coral-derived marine actinobacteria.</title>
        <authorList>
            <person name="Buangrab K."/>
            <person name="Sutthacheep M."/>
            <person name="Yeemin T."/>
            <person name="Harunari E."/>
            <person name="Igarashi Y."/>
            <person name="Sripreechasak P."/>
            <person name="Kanchanasin P."/>
            <person name="Tanasupawat S."/>
            <person name="Phongsopitanun W."/>
        </authorList>
    </citation>
    <scope>NUCLEOTIDE SEQUENCE</scope>
    <source>
        <strain evidence="2">JCM 31032</strain>
    </source>
</reference>
<dbReference type="Gene3D" id="3.40.430.10">
    <property type="entry name" value="Dihydrofolate Reductase, subunit A"/>
    <property type="match status" value="1"/>
</dbReference>